<dbReference type="Proteomes" id="UP000011744">
    <property type="component" value="Unassembled WGS sequence"/>
</dbReference>
<dbReference type="PROSITE" id="PS50910">
    <property type="entry name" value="HEPN"/>
    <property type="match status" value="1"/>
</dbReference>
<name>M2ZL35_9PROT</name>
<dbReference type="Pfam" id="PF05168">
    <property type="entry name" value="HEPN"/>
    <property type="match status" value="1"/>
</dbReference>
<dbReference type="RefSeq" id="WP_008621405.1">
    <property type="nucleotide sequence ID" value="NZ_AONQ01000088.1"/>
</dbReference>
<sequence length="150" mass="16714">MSGPDEQDIIQWQDALRWLERAMDDLRAVRVLLRDGITMQAAFHLQQAIEKSLKALLVVARQDVRKTHDLNTLADLARRHWPALVASPFALSYVSRWYIISRYPGDDDIGPTAAEVQAALPEVEALFSTVIDQAPAAVAPEAESIRQGGR</sequence>
<dbReference type="SMART" id="SM00748">
    <property type="entry name" value="HEPN"/>
    <property type="match status" value="1"/>
</dbReference>
<protein>
    <recommendedName>
        <fullName evidence="1">HEPN domain-containing protein</fullName>
    </recommendedName>
</protein>
<dbReference type="InterPro" id="IPR007842">
    <property type="entry name" value="HEPN_dom"/>
</dbReference>
<gene>
    <name evidence="2" type="ORF">H261_20567</name>
</gene>
<dbReference type="eggNOG" id="COG2250">
    <property type="taxonomic scope" value="Bacteria"/>
</dbReference>
<evidence type="ECO:0000259" key="1">
    <source>
        <dbReference type="PROSITE" id="PS50910"/>
    </source>
</evidence>
<evidence type="ECO:0000313" key="2">
    <source>
        <dbReference type="EMBL" id="EME68012.1"/>
    </source>
</evidence>
<dbReference type="STRING" id="1244869.H261_20567"/>
<accession>M2ZL35</accession>
<dbReference type="AlphaFoldDB" id="M2ZL35"/>
<proteinExistence type="predicted"/>
<dbReference type="SUPFAM" id="SSF81593">
    <property type="entry name" value="Nucleotidyltransferase substrate binding subunit/domain"/>
    <property type="match status" value="1"/>
</dbReference>
<dbReference type="OrthoDB" id="9810875at2"/>
<dbReference type="EMBL" id="AONQ01000088">
    <property type="protein sequence ID" value="EME68012.1"/>
    <property type="molecule type" value="Genomic_DNA"/>
</dbReference>
<comment type="caution">
    <text evidence="2">The sequence shown here is derived from an EMBL/GenBank/DDBJ whole genome shotgun (WGS) entry which is preliminary data.</text>
</comment>
<keyword evidence="3" id="KW-1185">Reference proteome</keyword>
<dbReference type="PATRIC" id="fig|1244869.3.peg.4080"/>
<reference evidence="2 3" key="1">
    <citation type="journal article" date="2014" name="Genome Announc.">
        <title>Draft Genome Sequence of Magnetospirillum sp. Strain SO-1, a Freshwater Magnetotactic Bacterium Isolated from the Ol'khovka River, Russia.</title>
        <authorList>
            <person name="Grouzdev D.S."/>
            <person name="Dziuba M.V."/>
            <person name="Sukhacheva M.S."/>
            <person name="Mardanov A.V."/>
            <person name="Beletskiy A.V."/>
            <person name="Kuznetsov B.B."/>
            <person name="Skryabin K.G."/>
        </authorList>
    </citation>
    <scope>NUCLEOTIDE SEQUENCE [LARGE SCALE GENOMIC DNA]</scope>
    <source>
        <strain evidence="2 3">SO-1</strain>
    </source>
</reference>
<organism evidence="2 3">
    <name type="scientific">Paramagnetospirillum caucaseum</name>
    <dbReference type="NCBI Taxonomy" id="1244869"/>
    <lineage>
        <taxon>Bacteria</taxon>
        <taxon>Pseudomonadati</taxon>
        <taxon>Pseudomonadota</taxon>
        <taxon>Alphaproteobacteria</taxon>
        <taxon>Rhodospirillales</taxon>
        <taxon>Magnetospirillaceae</taxon>
        <taxon>Paramagnetospirillum</taxon>
    </lineage>
</organism>
<feature type="domain" description="HEPN" evidence="1">
    <location>
        <begin position="19"/>
        <end position="126"/>
    </location>
</feature>
<evidence type="ECO:0000313" key="3">
    <source>
        <dbReference type="Proteomes" id="UP000011744"/>
    </source>
</evidence>
<dbReference type="Gene3D" id="1.20.120.330">
    <property type="entry name" value="Nucleotidyltransferases domain 2"/>
    <property type="match status" value="1"/>
</dbReference>